<proteinExistence type="predicted"/>
<protein>
    <submittedName>
        <fullName evidence="2">Uncharacterized protein</fullName>
    </submittedName>
</protein>
<name>A0A919YLY4_9BACL</name>
<feature type="signal peptide" evidence="1">
    <location>
        <begin position="1"/>
        <end position="25"/>
    </location>
</feature>
<dbReference type="RefSeq" id="WP_212981120.1">
    <property type="nucleotide sequence ID" value="NZ_AP025343.1"/>
</dbReference>
<organism evidence="2 3">
    <name type="scientific">Paenibacillus azoreducens</name>
    <dbReference type="NCBI Taxonomy" id="116718"/>
    <lineage>
        <taxon>Bacteria</taxon>
        <taxon>Bacillati</taxon>
        <taxon>Bacillota</taxon>
        <taxon>Bacilli</taxon>
        <taxon>Bacillales</taxon>
        <taxon>Paenibacillaceae</taxon>
        <taxon>Paenibacillus</taxon>
    </lineage>
</organism>
<feature type="chain" id="PRO_5037334014" evidence="1">
    <location>
        <begin position="26"/>
        <end position="243"/>
    </location>
</feature>
<dbReference type="Proteomes" id="UP000682811">
    <property type="component" value="Unassembled WGS sequence"/>
</dbReference>
<gene>
    <name evidence="2" type="ORF">J34TS1_58100</name>
</gene>
<accession>A0A919YLY4</accession>
<evidence type="ECO:0000313" key="2">
    <source>
        <dbReference type="EMBL" id="GIO51045.1"/>
    </source>
</evidence>
<evidence type="ECO:0000313" key="3">
    <source>
        <dbReference type="Proteomes" id="UP000682811"/>
    </source>
</evidence>
<sequence>MNVVSKVAIATLSSVLLFGSSVGFAAEELTYEQAMEKAVKQREEALKALTAEEKKFMEDEEARLKELVKSSDDTYVTYHKYKKLNSGLDLSFWGMSKEYSTYEDYSKQTSALQGPILQQPANLPEGYKFLKARIESPTEGKFFDELRAEGKKSGKPVYTKKLDWKEPGRVELSYTDGKDELMINQYTADEEFAKLKGTEFSKQADGRKYFFQYGTGKYYYGISTKSDMSQEKMSEILKAAMKK</sequence>
<keyword evidence="3" id="KW-1185">Reference proteome</keyword>
<dbReference type="AlphaFoldDB" id="A0A919YLY4"/>
<reference evidence="2 3" key="1">
    <citation type="submission" date="2021-03" db="EMBL/GenBank/DDBJ databases">
        <title>Antimicrobial resistance genes in bacteria isolated from Japanese honey, and their potential for conferring macrolide and lincosamide resistance in the American foulbrood pathogen Paenibacillus larvae.</title>
        <authorList>
            <person name="Okamoto M."/>
            <person name="Kumagai M."/>
            <person name="Kanamori H."/>
            <person name="Takamatsu D."/>
        </authorList>
    </citation>
    <scope>NUCLEOTIDE SEQUENCE [LARGE SCALE GENOMIC DNA]</scope>
    <source>
        <strain evidence="2 3">J34TS1</strain>
    </source>
</reference>
<comment type="caution">
    <text evidence="2">The sequence shown here is derived from an EMBL/GenBank/DDBJ whole genome shotgun (WGS) entry which is preliminary data.</text>
</comment>
<evidence type="ECO:0000256" key="1">
    <source>
        <dbReference type="SAM" id="SignalP"/>
    </source>
</evidence>
<dbReference type="EMBL" id="BORT01000042">
    <property type="protein sequence ID" value="GIO51045.1"/>
    <property type="molecule type" value="Genomic_DNA"/>
</dbReference>
<keyword evidence="1" id="KW-0732">Signal</keyword>